<dbReference type="GO" id="GO:0004857">
    <property type="term" value="F:enzyme inhibitor activity"/>
    <property type="evidence" value="ECO:0007669"/>
    <property type="project" value="InterPro"/>
</dbReference>
<proteinExistence type="predicted"/>
<reference evidence="3" key="2">
    <citation type="journal article" date="2023" name="Int. J. Mol. Sci.">
        <title>De Novo Assembly and Annotation of 11 Diverse Shrub Willow (Salix) Genomes Reveals Novel Gene Organization in Sex-Linked Regions.</title>
        <authorList>
            <person name="Hyden B."/>
            <person name="Feng K."/>
            <person name="Yates T.B."/>
            <person name="Jawdy S."/>
            <person name="Cereghino C."/>
            <person name="Smart L.B."/>
            <person name="Muchero W."/>
        </authorList>
    </citation>
    <scope>NUCLEOTIDE SEQUENCE</scope>
    <source>
        <tissue evidence="3">Shoot tip</tissue>
    </source>
</reference>
<keyword evidence="4" id="KW-1185">Reference proteome</keyword>
<dbReference type="InterPro" id="IPR001810">
    <property type="entry name" value="F-box_dom"/>
</dbReference>
<dbReference type="Pfam" id="PF04043">
    <property type="entry name" value="PMEI"/>
    <property type="match status" value="1"/>
</dbReference>
<evidence type="ECO:0000259" key="2">
    <source>
        <dbReference type="SMART" id="SM00856"/>
    </source>
</evidence>
<evidence type="ECO:0000259" key="1">
    <source>
        <dbReference type="SMART" id="SM00256"/>
    </source>
</evidence>
<dbReference type="CDD" id="cd22162">
    <property type="entry name" value="F-box_AtSKIP3-like"/>
    <property type="match status" value="1"/>
</dbReference>
<dbReference type="PANTHER" id="PTHR32278:SF145">
    <property type="entry name" value="F-BOX DOMAIN-CONTAINING PROTEIN"/>
    <property type="match status" value="1"/>
</dbReference>
<dbReference type="PANTHER" id="PTHR32278">
    <property type="entry name" value="F-BOX DOMAIN-CONTAINING PROTEIN"/>
    <property type="match status" value="1"/>
</dbReference>
<accession>A0A9Q0SMQ9</accession>
<feature type="domain" description="F-box" evidence="1">
    <location>
        <begin position="9"/>
        <end position="49"/>
    </location>
</feature>
<evidence type="ECO:0000313" key="4">
    <source>
        <dbReference type="Proteomes" id="UP001151752"/>
    </source>
</evidence>
<reference evidence="3" key="1">
    <citation type="submission" date="2022-11" db="EMBL/GenBank/DDBJ databases">
        <authorList>
            <person name="Hyden B.L."/>
            <person name="Feng K."/>
            <person name="Yates T."/>
            <person name="Jawdy S."/>
            <person name="Smart L.B."/>
            <person name="Muchero W."/>
        </authorList>
    </citation>
    <scope>NUCLEOTIDE SEQUENCE</scope>
    <source>
        <tissue evidence="3">Shoot tip</tissue>
    </source>
</reference>
<dbReference type="AlphaFoldDB" id="A0A9Q0SMQ9"/>
<dbReference type="InterPro" id="IPR036047">
    <property type="entry name" value="F-box-like_dom_sf"/>
</dbReference>
<dbReference type="Pfam" id="PF14299">
    <property type="entry name" value="PP2"/>
    <property type="match status" value="2"/>
</dbReference>
<dbReference type="Proteomes" id="UP001151752">
    <property type="component" value="Chromosome 5"/>
</dbReference>
<gene>
    <name evidence="3" type="ORF">OIU74_021191</name>
</gene>
<comment type="caution">
    <text evidence="3">The sequence shown here is derived from an EMBL/GenBank/DDBJ whole genome shotgun (WGS) entry which is preliminary data.</text>
</comment>
<dbReference type="SMART" id="SM00256">
    <property type="entry name" value="FBOX"/>
    <property type="match status" value="1"/>
</dbReference>
<dbReference type="SUPFAM" id="SSF81383">
    <property type="entry name" value="F-box domain"/>
    <property type="match status" value="1"/>
</dbReference>
<organism evidence="3 4">
    <name type="scientific">Salix koriyanagi</name>
    <dbReference type="NCBI Taxonomy" id="2511006"/>
    <lineage>
        <taxon>Eukaryota</taxon>
        <taxon>Viridiplantae</taxon>
        <taxon>Streptophyta</taxon>
        <taxon>Embryophyta</taxon>
        <taxon>Tracheophyta</taxon>
        <taxon>Spermatophyta</taxon>
        <taxon>Magnoliopsida</taxon>
        <taxon>eudicotyledons</taxon>
        <taxon>Gunneridae</taxon>
        <taxon>Pentapetalae</taxon>
        <taxon>rosids</taxon>
        <taxon>fabids</taxon>
        <taxon>Malpighiales</taxon>
        <taxon>Salicaceae</taxon>
        <taxon>Saliceae</taxon>
        <taxon>Salix</taxon>
    </lineage>
</organism>
<feature type="domain" description="Pectinesterase inhibitor" evidence="2">
    <location>
        <begin position="422"/>
        <end position="561"/>
    </location>
</feature>
<dbReference type="InterPro" id="IPR035513">
    <property type="entry name" value="Invertase/methylesterase_inhib"/>
</dbReference>
<dbReference type="Pfam" id="PF00646">
    <property type="entry name" value="F-box"/>
    <property type="match status" value="1"/>
</dbReference>
<name>A0A9Q0SMQ9_9ROSI</name>
<dbReference type="InterPro" id="IPR006501">
    <property type="entry name" value="Pectinesterase_inhib_dom"/>
</dbReference>
<dbReference type="Gene3D" id="1.20.140.40">
    <property type="entry name" value="Invertase/pectin methylesterase inhibitor family protein"/>
    <property type="match status" value="1"/>
</dbReference>
<evidence type="ECO:0000313" key="3">
    <source>
        <dbReference type="EMBL" id="KAJ6683087.1"/>
    </source>
</evidence>
<protein>
    <recommendedName>
        <fullName evidence="5">F-box domain-containing protein</fullName>
    </recommendedName>
</protein>
<dbReference type="SMART" id="SM00856">
    <property type="entry name" value="PMEI"/>
    <property type="match status" value="1"/>
</dbReference>
<dbReference type="CDD" id="cd14859">
    <property type="entry name" value="PMEI_like"/>
    <property type="match status" value="1"/>
</dbReference>
<dbReference type="NCBIfam" id="TIGR01614">
    <property type="entry name" value="PME_inhib"/>
    <property type="match status" value="1"/>
</dbReference>
<dbReference type="SUPFAM" id="SSF101148">
    <property type="entry name" value="Plant invertase/pectin methylesterase inhibitor"/>
    <property type="match status" value="1"/>
</dbReference>
<dbReference type="EMBL" id="JAPFFM010000020">
    <property type="protein sequence ID" value="KAJ6683087.1"/>
    <property type="molecule type" value="Genomic_DNA"/>
</dbReference>
<evidence type="ECO:0008006" key="5">
    <source>
        <dbReference type="Google" id="ProtNLM"/>
    </source>
</evidence>
<sequence length="567" mass="63110">MEDDEFKILPEGCVSTILSFTSPQDACKSSLVSTIFQSAADSDIVWERFLPVDYQDIVSKSNVRFKFSSKKELFLHLCNSILIDGGRKSFRIEKSSGKKSFILSARDLHITSSNDPLYWHWASLPESRFSEVAVLRTVSWLEIVGKIKTQMLSPNTKYGAYLILKISERSHGLDSMPSEISVEVGNSQGSTTTAYLRLAREYARKQQMERLFYGNRMEMLKSRVVEGDGRAPSERDDGWLEIELGEFFSGENDEEVKMSLVEVRGHHLKGGLIIEGIEKLLSYEQIHGKFNTEMLSPKTNYGAYLIVKFAGRAYGLDTLPSTHEQEEIVLQEREDGWIEIGIGSFCNGDHLKGGLIVEGIELRPKTLMKVRSQFLPHVFPTEALHSLDDHELTTMGSKNLPLIFATIVFFLLLNLPSQTQATVGALVSKVCMQSDSYKSCVQMLISHPQTSAAHTVKQMAQNALELAKKDAIATSNFFTGLASTIPESKAALVQCAAYFKEAVMFLNLKGLEEGSASLDVHYALDQAGYCETALSSARVRVASATDRIQKWKNVFSAAYAAVVTVEN</sequence>
<dbReference type="InterPro" id="IPR025886">
    <property type="entry name" value="PP2-like"/>
</dbReference>
<dbReference type="Gene3D" id="1.20.1280.50">
    <property type="match status" value="1"/>
</dbReference>